<sequence length="106" mass="11995">MVQNELLDCMLSVRRDYMEEVNSADCIAIQADETTDVSIYCQLVLLLRYVDAQGLHFLSSVDSASDRPQEPIKRRRTLGAGEQQRLATDWDELPHSPVLSEQEAIS</sequence>
<name>A0ACB9XSP0_CHAAC</name>
<proteinExistence type="predicted"/>
<protein>
    <submittedName>
        <fullName evidence="1">Uncharacterized protein</fullName>
    </submittedName>
</protein>
<organism evidence="1 2">
    <name type="scientific">Chaenocephalus aceratus</name>
    <name type="common">Blackfin icefish</name>
    <name type="synonym">Chaenichthys aceratus</name>
    <dbReference type="NCBI Taxonomy" id="36190"/>
    <lineage>
        <taxon>Eukaryota</taxon>
        <taxon>Metazoa</taxon>
        <taxon>Chordata</taxon>
        <taxon>Craniata</taxon>
        <taxon>Vertebrata</taxon>
        <taxon>Euteleostomi</taxon>
        <taxon>Actinopterygii</taxon>
        <taxon>Neopterygii</taxon>
        <taxon>Teleostei</taxon>
        <taxon>Neoteleostei</taxon>
        <taxon>Acanthomorphata</taxon>
        <taxon>Eupercaria</taxon>
        <taxon>Perciformes</taxon>
        <taxon>Notothenioidei</taxon>
        <taxon>Channichthyidae</taxon>
        <taxon>Chaenocephalus</taxon>
    </lineage>
</organism>
<keyword evidence="2" id="KW-1185">Reference proteome</keyword>
<evidence type="ECO:0000313" key="1">
    <source>
        <dbReference type="EMBL" id="KAI4830244.1"/>
    </source>
</evidence>
<comment type="caution">
    <text evidence="1">The sequence shown here is derived from an EMBL/GenBank/DDBJ whole genome shotgun (WGS) entry which is preliminary data.</text>
</comment>
<accession>A0ACB9XSP0</accession>
<reference evidence="1" key="1">
    <citation type="submission" date="2022-05" db="EMBL/GenBank/DDBJ databases">
        <title>Chromosome-level genome of Chaenocephalus aceratus.</title>
        <authorList>
            <person name="Park H."/>
        </authorList>
    </citation>
    <scope>NUCLEOTIDE SEQUENCE</scope>
    <source>
        <strain evidence="1">KU_202001</strain>
    </source>
</reference>
<evidence type="ECO:0000313" key="2">
    <source>
        <dbReference type="Proteomes" id="UP001057452"/>
    </source>
</evidence>
<gene>
    <name evidence="1" type="ORF">KUCAC02_001890</name>
</gene>
<dbReference type="EMBL" id="CM043787">
    <property type="protein sequence ID" value="KAI4830244.1"/>
    <property type="molecule type" value="Genomic_DNA"/>
</dbReference>
<dbReference type="Proteomes" id="UP001057452">
    <property type="component" value="Chromosome 3"/>
</dbReference>